<dbReference type="OrthoDB" id="4749096at2759"/>
<protein>
    <submittedName>
        <fullName evidence="2">Uncharacterized protein</fullName>
    </submittedName>
</protein>
<feature type="compositionally biased region" description="Polar residues" evidence="1">
    <location>
        <begin position="72"/>
        <end position="90"/>
    </location>
</feature>
<evidence type="ECO:0000313" key="2">
    <source>
        <dbReference type="EMBL" id="RYP11412.1"/>
    </source>
</evidence>
<name>A0A4Q4TWR5_9PEZI</name>
<evidence type="ECO:0000313" key="3">
    <source>
        <dbReference type="Proteomes" id="UP000293360"/>
    </source>
</evidence>
<feature type="compositionally biased region" description="Low complexity" evidence="1">
    <location>
        <begin position="320"/>
        <end position="336"/>
    </location>
</feature>
<reference evidence="2 3" key="1">
    <citation type="submission" date="2018-06" db="EMBL/GenBank/DDBJ databases">
        <title>Complete Genomes of Monosporascus.</title>
        <authorList>
            <person name="Robinson A.J."/>
            <person name="Natvig D.O."/>
        </authorList>
    </citation>
    <scope>NUCLEOTIDE SEQUENCE [LARGE SCALE GENOMIC DNA]</scope>
    <source>
        <strain evidence="2 3">CBS 110550</strain>
    </source>
</reference>
<comment type="caution">
    <text evidence="2">The sequence shown here is derived from an EMBL/GenBank/DDBJ whole genome shotgun (WGS) entry which is preliminary data.</text>
</comment>
<dbReference type="STRING" id="155417.A0A4Q4TWR5"/>
<proteinExistence type="predicted"/>
<feature type="compositionally biased region" description="Polar residues" evidence="1">
    <location>
        <begin position="98"/>
        <end position="108"/>
    </location>
</feature>
<gene>
    <name evidence="2" type="ORF">DL764_000066</name>
</gene>
<organism evidence="2 3">
    <name type="scientific">Monosporascus ibericus</name>
    <dbReference type="NCBI Taxonomy" id="155417"/>
    <lineage>
        <taxon>Eukaryota</taxon>
        <taxon>Fungi</taxon>
        <taxon>Dikarya</taxon>
        <taxon>Ascomycota</taxon>
        <taxon>Pezizomycotina</taxon>
        <taxon>Sordariomycetes</taxon>
        <taxon>Xylariomycetidae</taxon>
        <taxon>Xylariales</taxon>
        <taxon>Xylariales incertae sedis</taxon>
        <taxon>Monosporascus</taxon>
    </lineage>
</organism>
<feature type="compositionally biased region" description="Polar residues" evidence="1">
    <location>
        <begin position="152"/>
        <end position="163"/>
    </location>
</feature>
<dbReference type="AlphaFoldDB" id="A0A4Q4TWR5"/>
<keyword evidence="3" id="KW-1185">Reference proteome</keyword>
<feature type="region of interest" description="Disordered" evidence="1">
    <location>
        <begin position="1"/>
        <end position="50"/>
    </location>
</feature>
<sequence>MVGRSSRSKADSDDDEDYRPTRSGRKRPGPRKPPSTQPKAEELNAEDSECSHLSITTTKQSTIAPEQYTTTVKQSVITGEKSTSTTTIEQPATAGEHLTTTSKESAITSPKKLRTIAPAPPSTPVRPASLPLKITPDYHDARVPSGDHRGSRTSTGHPGSPSDQGDKMVTTRAQKAETDAAAMPPPPTPPSGMSSAGRRLAKMHISDGFSSATKGSSRNTTAATGASHVAIKPKGGHKRKANKADLVADPIPTKISRTMNHFNRGASKPYSPRSGASTKPKQFAPRKANGLPPMPSTPTRGQRATKEPKTPIKNVNVAKTPTGTTTSPGNTYPTTPVNKNGSMFVGDAKQYSLGSPVPASLSTPDLYGIGPPPGVLVPSSVFSGLEDYMTQFPAFDEIDKIWQLGIQYGIGLGINAYKAGLMNELVTQGRLFGRHVLIERGGDVQRMRASIMMHDLFDRVTAAEAGRQFVQNSLTMLELAVDNRIDGAMATQRGFIGTNGMWPASTTVQLLGRTVAGPSAGSPSTGGPCVGGFSTAGPATAGVSTTGPSTTELSTTGPSAAEYPAAGTSLSVLSIGDAVPLQPTLKPSSAALVISGGNNPQHTGHFGNGSTTPFAAAGTSIGGINMTRLDGAAGLMANAINNANQRNNTQQPYTSASIPDTTFTQGDWEHVFVSDGAEVAKKEAADMVKRQAAAASSYAGAQGKRDQGTGYDAQHANGNSGSGSGSGFNLRAQPMLAENKEGHAFVEMSELRK</sequence>
<dbReference type="Proteomes" id="UP000293360">
    <property type="component" value="Unassembled WGS sequence"/>
</dbReference>
<dbReference type="EMBL" id="QJNU01000002">
    <property type="protein sequence ID" value="RYP11412.1"/>
    <property type="molecule type" value="Genomic_DNA"/>
</dbReference>
<feature type="region of interest" description="Disordered" evidence="1">
    <location>
        <begin position="72"/>
        <end position="336"/>
    </location>
</feature>
<evidence type="ECO:0000256" key="1">
    <source>
        <dbReference type="SAM" id="MobiDB-lite"/>
    </source>
</evidence>
<feature type="compositionally biased region" description="Basic and acidic residues" evidence="1">
    <location>
        <begin position="136"/>
        <end position="150"/>
    </location>
</feature>
<accession>A0A4Q4TWR5</accession>
<feature type="compositionally biased region" description="Polar residues" evidence="1">
    <location>
        <begin position="208"/>
        <end position="224"/>
    </location>
</feature>
<feature type="region of interest" description="Disordered" evidence="1">
    <location>
        <begin position="697"/>
        <end position="730"/>
    </location>
</feature>